<feature type="transmembrane region" description="Helical" evidence="1">
    <location>
        <begin position="255"/>
        <end position="273"/>
    </location>
</feature>
<feature type="transmembrane region" description="Helical" evidence="1">
    <location>
        <begin position="217"/>
        <end position="235"/>
    </location>
</feature>
<reference evidence="3" key="1">
    <citation type="submission" date="2016-11" db="UniProtKB">
        <authorList>
            <consortium name="WormBaseParasite"/>
        </authorList>
    </citation>
    <scope>IDENTIFICATION</scope>
</reference>
<keyword evidence="1" id="KW-1133">Transmembrane helix</keyword>
<dbReference type="AlphaFoldDB" id="A0A1I7Y1Z6"/>
<feature type="transmembrane region" description="Helical" evidence="1">
    <location>
        <begin position="6"/>
        <end position="25"/>
    </location>
</feature>
<sequence length="298" mass="34303">MVESGWFVCLGLNLTLAVDRLLFTIFPMYKMFYIYTSILLVISSWLLGIASMIVLCLPDFGYVYENQVGWTYNRAREGAIVMAKVLGVMVESGWFVCLGLNLTLAVDRLLFTIFPMYKTFYIHTSILLVISSWLLGLASMIVLCLPDFGYVYENQVGWTYNRAREGAIVMAKVESFMDISIFAVIFVIYILLFSYFIKLRVSTAGWSSTSRMEIRILVIALISFAYESMFVVWSFWVPPLFIDQRHSRALLNMQWIVDCGMFAIVTLLVNGRIRENLVNMLIRKKQIAVFTIDVTRIK</sequence>
<evidence type="ECO:0000313" key="2">
    <source>
        <dbReference type="Proteomes" id="UP000095287"/>
    </source>
</evidence>
<keyword evidence="2" id="KW-1185">Reference proteome</keyword>
<feature type="transmembrane region" description="Helical" evidence="1">
    <location>
        <begin position="32"/>
        <end position="55"/>
    </location>
</feature>
<accession>A0A1I7Y1Z6</accession>
<keyword evidence="1" id="KW-0472">Membrane</keyword>
<dbReference type="Proteomes" id="UP000095287">
    <property type="component" value="Unplaced"/>
</dbReference>
<feature type="transmembrane region" description="Helical" evidence="1">
    <location>
        <begin position="179"/>
        <end position="197"/>
    </location>
</feature>
<organism evidence="2 3">
    <name type="scientific">Steinernema glaseri</name>
    <dbReference type="NCBI Taxonomy" id="37863"/>
    <lineage>
        <taxon>Eukaryota</taxon>
        <taxon>Metazoa</taxon>
        <taxon>Ecdysozoa</taxon>
        <taxon>Nematoda</taxon>
        <taxon>Chromadorea</taxon>
        <taxon>Rhabditida</taxon>
        <taxon>Tylenchina</taxon>
        <taxon>Panagrolaimomorpha</taxon>
        <taxon>Strongyloidoidea</taxon>
        <taxon>Steinernematidae</taxon>
        <taxon>Steinernema</taxon>
    </lineage>
</organism>
<keyword evidence="1" id="KW-0812">Transmembrane</keyword>
<name>A0A1I7Y1Z6_9BILA</name>
<evidence type="ECO:0000256" key="1">
    <source>
        <dbReference type="SAM" id="Phobius"/>
    </source>
</evidence>
<protein>
    <submittedName>
        <fullName evidence="3">7TM_GPCR_Srx domain-containing protein</fullName>
    </submittedName>
</protein>
<proteinExistence type="predicted"/>
<dbReference type="SUPFAM" id="SSF81321">
    <property type="entry name" value="Family A G protein-coupled receptor-like"/>
    <property type="match status" value="1"/>
</dbReference>
<evidence type="ECO:0000313" key="3">
    <source>
        <dbReference type="WBParaSite" id="L893_g11921.t1"/>
    </source>
</evidence>
<feature type="transmembrane region" description="Helical" evidence="1">
    <location>
        <begin position="126"/>
        <end position="152"/>
    </location>
</feature>
<dbReference type="WBParaSite" id="L893_g11921.t1">
    <property type="protein sequence ID" value="L893_g11921.t1"/>
    <property type="gene ID" value="L893_g11921"/>
</dbReference>